<feature type="non-terminal residue" evidence="1">
    <location>
        <position position="111"/>
    </location>
</feature>
<protein>
    <submittedName>
        <fullName evidence="1">Uncharacterized protein</fullName>
    </submittedName>
</protein>
<dbReference type="EMBL" id="JAMZIH010002790">
    <property type="protein sequence ID" value="KAJ1677222.1"/>
    <property type="molecule type" value="Genomic_DNA"/>
</dbReference>
<evidence type="ECO:0000313" key="2">
    <source>
        <dbReference type="Proteomes" id="UP001145114"/>
    </source>
</evidence>
<comment type="caution">
    <text evidence="1">The sequence shown here is derived from an EMBL/GenBank/DDBJ whole genome shotgun (WGS) entry which is preliminary data.</text>
</comment>
<reference evidence="1" key="1">
    <citation type="submission" date="2022-06" db="EMBL/GenBank/DDBJ databases">
        <title>Phylogenomic reconstructions and comparative analyses of Kickxellomycotina fungi.</title>
        <authorList>
            <person name="Reynolds N.K."/>
            <person name="Stajich J.E."/>
            <person name="Barry K."/>
            <person name="Grigoriev I.V."/>
            <person name="Crous P."/>
            <person name="Smith M.E."/>
        </authorList>
    </citation>
    <scope>NUCLEOTIDE SEQUENCE</scope>
    <source>
        <strain evidence="1">RSA 2271</strain>
    </source>
</reference>
<accession>A0ACC1HM04</accession>
<organism evidence="1 2">
    <name type="scientific">Spiromyces aspiralis</name>
    <dbReference type="NCBI Taxonomy" id="68401"/>
    <lineage>
        <taxon>Eukaryota</taxon>
        <taxon>Fungi</taxon>
        <taxon>Fungi incertae sedis</taxon>
        <taxon>Zoopagomycota</taxon>
        <taxon>Kickxellomycotina</taxon>
        <taxon>Kickxellomycetes</taxon>
        <taxon>Kickxellales</taxon>
        <taxon>Kickxellaceae</taxon>
        <taxon>Spiromyces</taxon>
    </lineage>
</organism>
<gene>
    <name evidence="1" type="ORF">EV182_006627</name>
</gene>
<proteinExistence type="predicted"/>
<sequence length="111" mass="13030">MTDPSTPEATVATIYNLSELKATCDDALRKYFEKKGFKERHTHTDVKLLLGYTGVIFCMADFLYSWKRPFKSTKWFSYISVTMFSLMTILTMLYSFFVQRDTFYVGHSEDK</sequence>
<name>A0ACC1HM04_9FUNG</name>
<evidence type="ECO:0000313" key="1">
    <source>
        <dbReference type="EMBL" id="KAJ1677222.1"/>
    </source>
</evidence>
<dbReference type="Proteomes" id="UP001145114">
    <property type="component" value="Unassembled WGS sequence"/>
</dbReference>
<keyword evidence="2" id="KW-1185">Reference proteome</keyword>